<keyword evidence="1" id="KW-0812">Transmembrane</keyword>
<evidence type="ECO:0000313" key="3">
    <source>
        <dbReference type="Proteomes" id="UP001285154"/>
    </source>
</evidence>
<comment type="caution">
    <text evidence="2">The sequence shown here is derived from an EMBL/GenBank/DDBJ whole genome shotgun (WGS) entry which is preliminary data.</text>
</comment>
<organism evidence="2 3">
    <name type="scientific">Mesorhizobium vachelliae</name>
    <dbReference type="NCBI Taxonomy" id="3072309"/>
    <lineage>
        <taxon>Bacteria</taxon>
        <taxon>Pseudomonadati</taxon>
        <taxon>Pseudomonadota</taxon>
        <taxon>Alphaproteobacteria</taxon>
        <taxon>Hyphomicrobiales</taxon>
        <taxon>Phyllobacteriaceae</taxon>
        <taxon>Mesorhizobium</taxon>
    </lineage>
</organism>
<evidence type="ECO:0000313" key="2">
    <source>
        <dbReference type="EMBL" id="MDX8532101.1"/>
    </source>
</evidence>
<reference evidence="2 3" key="1">
    <citation type="submission" date="2023-08" db="EMBL/GenBank/DDBJ databases">
        <title>Implementing the SeqCode for naming new Mesorhizobium species isolated from Vachellia karroo root nodules.</title>
        <authorList>
            <person name="Van Lill M."/>
        </authorList>
    </citation>
    <scope>NUCLEOTIDE SEQUENCE [LARGE SCALE GENOMIC DNA]</scope>
    <source>
        <strain evidence="2 3">VK25D</strain>
    </source>
</reference>
<dbReference type="EMBL" id="JAVIIQ010000004">
    <property type="protein sequence ID" value="MDX8532101.1"/>
    <property type="molecule type" value="Genomic_DNA"/>
</dbReference>
<keyword evidence="1" id="KW-0472">Membrane</keyword>
<gene>
    <name evidence="2" type="ORF">RFM42_13980</name>
</gene>
<name>A0ABU5A335_9HYPH</name>
<protein>
    <recommendedName>
        <fullName evidence="4">DUF485 domain-containing protein</fullName>
    </recommendedName>
</protein>
<dbReference type="Proteomes" id="UP001285154">
    <property type="component" value="Unassembled WGS sequence"/>
</dbReference>
<keyword evidence="1" id="KW-1133">Transmembrane helix</keyword>
<evidence type="ECO:0008006" key="4">
    <source>
        <dbReference type="Google" id="ProtNLM"/>
    </source>
</evidence>
<feature type="transmembrane region" description="Helical" evidence="1">
    <location>
        <begin position="76"/>
        <end position="96"/>
    </location>
</feature>
<proteinExistence type="predicted"/>
<keyword evidence="3" id="KW-1185">Reference proteome</keyword>
<accession>A0ABU5A335</accession>
<feature type="transmembrane region" description="Helical" evidence="1">
    <location>
        <begin position="47"/>
        <end position="70"/>
    </location>
</feature>
<evidence type="ECO:0000256" key="1">
    <source>
        <dbReference type="SAM" id="Phobius"/>
    </source>
</evidence>
<sequence length="143" mass="15693">MSLATGIANCRNDSTSNRAIEQFTTVSPHYEGMFKQSYPLRRGLVRFLYGLIFAGLSVVPFGLSTAHWIARSFGNGGLLISLVAYIAVMALLFWVVNRVNDAAPTFTLPPGDAIRVGLPIEETVENTDLSLETALKRAQFNQK</sequence>
<dbReference type="RefSeq" id="WP_320248027.1">
    <property type="nucleotide sequence ID" value="NZ_JAVIIQ010000004.1"/>
</dbReference>